<dbReference type="PANTHER" id="PTHR30055:SF234">
    <property type="entry name" value="HTH-TYPE TRANSCRIPTIONAL REGULATOR BETI"/>
    <property type="match status" value="1"/>
</dbReference>
<dbReference type="PANTHER" id="PTHR30055">
    <property type="entry name" value="HTH-TYPE TRANSCRIPTIONAL REGULATOR RUTR"/>
    <property type="match status" value="1"/>
</dbReference>
<dbReference type="OrthoDB" id="3192968at2"/>
<sequence length="223" mass="24666">MWTGVRYERYGLNGRLSRRARVRDEDPQPADDGARAKRSDATRNRANIVTAARDVLAGDGDASMHAIAKAAGVGQGTLYRHFPTREALVMAVHRTDIAGLVDAAPLLLAQHDPVLALRLWLDHLAQYGRIKRGLGSALHTVMHDQLMTEGYAPVLRALAHLLEAGAREDRIRADVTADEVMLLLGFLWRIEADETWSSRVERMLDLVVDGLRPRGSERGHASL</sequence>
<proteinExistence type="predicted"/>
<keyword evidence="2 4" id="KW-0238">DNA-binding</keyword>
<dbReference type="InterPro" id="IPR001647">
    <property type="entry name" value="HTH_TetR"/>
</dbReference>
<evidence type="ECO:0000313" key="7">
    <source>
        <dbReference type="EMBL" id="RWR17762.1"/>
    </source>
</evidence>
<dbReference type="AlphaFoldDB" id="A0A443JB92"/>
<dbReference type="SUPFAM" id="SSF48498">
    <property type="entry name" value="Tetracyclin repressor-like, C-terminal domain"/>
    <property type="match status" value="1"/>
</dbReference>
<dbReference type="EMBL" id="RBZY01000037">
    <property type="protein sequence ID" value="RWR17762.1"/>
    <property type="molecule type" value="Genomic_DNA"/>
</dbReference>
<evidence type="ECO:0000256" key="4">
    <source>
        <dbReference type="PROSITE-ProRule" id="PRU00335"/>
    </source>
</evidence>
<dbReference type="Proteomes" id="UP000285970">
    <property type="component" value="Unassembled WGS sequence"/>
</dbReference>
<dbReference type="SUPFAM" id="SSF46689">
    <property type="entry name" value="Homeodomain-like"/>
    <property type="match status" value="1"/>
</dbReference>
<evidence type="ECO:0000256" key="1">
    <source>
        <dbReference type="ARBA" id="ARBA00023015"/>
    </source>
</evidence>
<keyword evidence="1" id="KW-0805">Transcription regulation</keyword>
<dbReference type="Pfam" id="PF00440">
    <property type="entry name" value="TetR_N"/>
    <property type="match status" value="1"/>
</dbReference>
<dbReference type="InterPro" id="IPR050109">
    <property type="entry name" value="HTH-type_TetR-like_transc_reg"/>
</dbReference>
<dbReference type="Pfam" id="PF21597">
    <property type="entry name" value="TetR_C_43"/>
    <property type="match status" value="1"/>
</dbReference>
<dbReference type="GO" id="GO:0003700">
    <property type="term" value="F:DNA-binding transcription factor activity"/>
    <property type="evidence" value="ECO:0007669"/>
    <property type="project" value="TreeGrafter"/>
</dbReference>
<dbReference type="GO" id="GO:0000976">
    <property type="term" value="F:transcription cis-regulatory region binding"/>
    <property type="evidence" value="ECO:0007669"/>
    <property type="project" value="TreeGrafter"/>
</dbReference>
<gene>
    <name evidence="7" type="ORF">D8Y23_10980</name>
</gene>
<feature type="region of interest" description="Disordered" evidence="5">
    <location>
        <begin position="19"/>
        <end position="42"/>
    </location>
</feature>
<dbReference type="InterPro" id="IPR036271">
    <property type="entry name" value="Tet_transcr_reg_TetR-rel_C_sf"/>
</dbReference>
<reference evidence="7 8" key="1">
    <citation type="journal article" date="2018" name="Front. Microbiol.">
        <title>Novel Insights Into Bacterial Dimethylsulfoniopropionate Catabolism in the East China Sea.</title>
        <authorList>
            <person name="Liu J."/>
            <person name="Liu J."/>
            <person name="Zhang S.H."/>
            <person name="Liang J."/>
            <person name="Lin H."/>
            <person name="Song D."/>
            <person name="Yang G.P."/>
            <person name="Todd J.D."/>
            <person name="Zhang X.H."/>
        </authorList>
    </citation>
    <scope>NUCLEOTIDE SEQUENCE [LARGE SCALE GENOMIC DNA]</scope>
    <source>
        <strain evidence="7 8">ZYFD042</strain>
    </source>
</reference>
<dbReference type="RefSeq" id="WP_128218182.1">
    <property type="nucleotide sequence ID" value="NZ_RBZY01000037.1"/>
</dbReference>
<name>A0A443JB92_9MICO</name>
<organism evidence="7 8">
    <name type="scientific">Microbacterium enclense</name>
    <dbReference type="NCBI Taxonomy" id="993073"/>
    <lineage>
        <taxon>Bacteria</taxon>
        <taxon>Bacillati</taxon>
        <taxon>Actinomycetota</taxon>
        <taxon>Actinomycetes</taxon>
        <taxon>Micrococcales</taxon>
        <taxon>Microbacteriaceae</taxon>
        <taxon>Microbacterium</taxon>
    </lineage>
</organism>
<evidence type="ECO:0000259" key="6">
    <source>
        <dbReference type="PROSITE" id="PS50977"/>
    </source>
</evidence>
<dbReference type="PROSITE" id="PS50977">
    <property type="entry name" value="HTH_TETR_2"/>
    <property type="match status" value="1"/>
</dbReference>
<comment type="caution">
    <text evidence="7">The sequence shown here is derived from an EMBL/GenBank/DDBJ whole genome shotgun (WGS) entry which is preliminary data.</text>
</comment>
<dbReference type="InterPro" id="IPR009057">
    <property type="entry name" value="Homeodomain-like_sf"/>
</dbReference>
<feature type="compositionally biased region" description="Basic and acidic residues" evidence="5">
    <location>
        <begin position="22"/>
        <end position="42"/>
    </location>
</feature>
<feature type="DNA-binding region" description="H-T-H motif" evidence="4">
    <location>
        <begin position="63"/>
        <end position="82"/>
    </location>
</feature>
<evidence type="ECO:0000256" key="2">
    <source>
        <dbReference type="ARBA" id="ARBA00023125"/>
    </source>
</evidence>
<protein>
    <submittedName>
        <fullName evidence="7">TetR/AcrR family transcriptional regulator</fullName>
    </submittedName>
</protein>
<accession>A0A443JB92</accession>
<dbReference type="Gene3D" id="1.10.357.10">
    <property type="entry name" value="Tetracycline Repressor, domain 2"/>
    <property type="match status" value="1"/>
</dbReference>
<dbReference type="InterPro" id="IPR049445">
    <property type="entry name" value="TetR_SbtR-like_C"/>
</dbReference>
<evidence type="ECO:0000313" key="8">
    <source>
        <dbReference type="Proteomes" id="UP000285970"/>
    </source>
</evidence>
<keyword evidence="3" id="KW-0804">Transcription</keyword>
<evidence type="ECO:0000256" key="3">
    <source>
        <dbReference type="ARBA" id="ARBA00023163"/>
    </source>
</evidence>
<feature type="domain" description="HTH tetR-type" evidence="6">
    <location>
        <begin position="42"/>
        <end position="100"/>
    </location>
</feature>
<evidence type="ECO:0000256" key="5">
    <source>
        <dbReference type="SAM" id="MobiDB-lite"/>
    </source>
</evidence>